<dbReference type="RefSeq" id="XP_011778299.1">
    <property type="nucleotide sequence ID" value="XM_011779997.1"/>
</dbReference>
<organism evidence="2 3">
    <name type="scientific">Trypanosoma brucei gambiense (strain MHOM/CI/86/DAL972)</name>
    <dbReference type="NCBI Taxonomy" id="679716"/>
    <lineage>
        <taxon>Eukaryota</taxon>
        <taxon>Discoba</taxon>
        <taxon>Euglenozoa</taxon>
        <taxon>Kinetoplastea</taxon>
        <taxon>Metakinetoplastina</taxon>
        <taxon>Trypanosomatida</taxon>
        <taxon>Trypanosomatidae</taxon>
        <taxon>Trypanosoma</taxon>
    </lineage>
</organism>
<feature type="region of interest" description="Disordered" evidence="1">
    <location>
        <begin position="80"/>
        <end position="103"/>
    </location>
</feature>
<gene>
    <name evidence="2" type="ORF">TbgDal_X11290</name>
</gene>
<accession>D0A441</accession>
<dbReference type="KEGG" id="tbg:TbgDal_X11290"/>
<feature type="compositionally biased region" description="Basic and acidic residues" evidence="1">
    <location>
        <begin position="53"/>
        <end position="64"/>
    </location>
</feature>
<dbReference type="AlphaFoldDB" id="D0A441"/>
<reference evidence="3" key="1">
    <citation type="journal article" date="2010" name="PLoS Negl. Trop. Dis.">
        <title>The genome sequence of Trypanosoma brucei gambiense, causative agent of chronic human african trypanosomiasis.</title>
        <authorList>
            <person name="Jackson A.P."/>
            <person name="Sanders M."/>
            <person name="Berry A."/>
            <person name="McQuillan J."/>
            <person name="Aslett M.A."/>
            <person name="Quail M.A."/>
            <person name="Chukualim B."/>
            <person name="Capewell P."/>
            <person name="MacLeod A."/>
            <person name="Melville S.E."/>
            <person name="Gibson W."/>
            <person name="Barry J.D."/>
            <person name="Berriman M."/>
            <person name="Hertz-Fowler C."/>
        </authorList>
    </citation>
    <scope>NUCLEOTIDE SEQUENCE [LARGE SCALE GENOMIC DNA]</scope>
    <source>
        <strain evidence="3">MHOM/CI/86/DAL972</strain>
    </source>
</reference>
<dbReference type="EMBL" id="FN554973">
    <property type="protein sequence ID" value="CBH16035.1"/>
    <property type="molecule type" value="Genomic_DNA"/>
</dbReference>
<feature type="region of interest" description="Disordered" evidence="1">
    <location>
        <begin position="38"/>
        <end position="65"/>
    </location>
</feature>
<name>D0A441_TRYB9</name>
<dbReference type="Proteomes" id="UP000002316">
    <property type="component" value="Chromosome 10"/>
</dbReference>
<dbReference type="GeneID" id="23864307"/>
<proteinExistence type="predicted"/>
<sequence>MGCVSVLYLIAHPQSQQLQISLMQIEQTEHLCPHDCVKKKNKKKRKNSSTPHLTREPFKKNMKGEKRKFKLRSILARARHKSEKLTLKLKHKPKEKKQNTEKK</sequence>
<evidence type="ECO:0000313" key="3">
    <source>
        <dbReference type="Proteomes" id="UP000002316"/>
    </source>
</evidence>
<evidence type="ECO:0000313" key="2">
    <source>
        <dbReference type="EMBL" id="CBH16035.1"/>
    </source>
</evidence>
<protein>
    <submittedName>
        <fullName evidence="2">Uncharacterized protein</fullName>
    </submittedName>
</protein>
<feature type="compositionally biased region" description="Basic residues" evidence="1">
    <location>
        <begin position="80"/>
        <end position="95"/>
    </location>
</feature>
<evidence type="ECO:0000256" key="1">
    <source>
        <dbReference type="SAM" id="MobiDB-lite"/>
    </source>
</evidence>